<dbReference type="EMBL" id="CAJPEX010003819">
    <property type="protein sequence ID" value="CAG0922577.1"/>
    <property type="molecule type" value="Genomic_DNA"/>
</dbReference>
<keyword evidence="5" id="KW-1185">Reference proteome</keyword>
<dbReference type="PANTHER" id="PTHR48043:SF159">
    <property type="entry name" value="EG:EG0003.4 PROTEIN-RELATED"/>
    <property type="match status" value="1"/>
</dbReference>
<protein>
    <submittedName>
        <fullName evidence="4">Uncharacterized protein</fullName>
    </submittedName>
</protein>
<accession>A0A7R9BY46</accession>
<dbReference type="SUPFAM" id="SSF53756">
    <property type="entry name" value="UDP-Glycosyltransferase/glycogen phosphorylase"/>
    <property type="match status" value="1"/>
</dbReference>
<organism evidence="4">
    <name type="scientific">Notodromas monacha</name>
    <dbReference type="NCBI Taxonomy" id="399045"/>
    <lineage>
        <taxon>Eukaryota</taxon>
        <taxon>Metazoa</taxon>
        <taxon>Ecdysozoa</taxon>
        <taxon>Arthropoda</taxon>
        <taxon>Crustacea</taxon>
        <taxon>Oligostraca</taxon>
        <taxon>Ostracoda</taxon>
        <taxon>Podocopa</taxon>
        <taxon>Podocopida</taxon>
        <taxon>Cypridocopina</taxon>
        <taxon>Cypridoidea</taxon>
        <taxon>Cyprididae</taxon>
        <taxon>Notodromas</taxon>
    </lineage>
</organism>
<sequence>MQANQTDEVRNAEEHNVAAVRDLIDAFFGSLFDIGPGSSSPVSLYRQVLALNHLTSTVCEETVKLGIWNRIARGQVKFDVVVMTPFFCECLTPVVDVVNASLIYLSTPGSFYDLTVDVTGFREPLSFCPNMMLPFTDRMSFAERGVNLALTLQTWLMRSVADAVLGDFRQDLADKIFKGMNVRSISEVQRDASLIFIGTPAVGVSTSRPSMPQTIQVGGMNLKEPKPLTQVRVSPALYGRYARRASGIIAV</sequence>
<evidence type="ECO:0000256" key="1">
    <source>
        <dbReference type="ARBA" id="ARBA00009995"/>
    </source>
</evidence>
<evidence type="ECO:0000256" key="2">
    <source>
        <dbReference type="ARBA" id="ARBA00022676"/>
    </source>
</evidence>
<dbReference type="Proteomes" id="UP000678499">
    <property type="component" value="Unassembled WGS sequence"/>
</dbReference>
<dbReference type="InterPro" id="IPR002213">
    <property type="entry name" value="UDP_glucos_trans"/>
</dbReference>
<dbReference type="InterPro" id="IPR050271">
    <property type="entry name" value="UDP-glycosyltransferase"/>
</dbReference>
<dbReference type="PANTHER" id="PTHR48043">
    <property type="entry name" value="EG:EG0003.4 PROTEIN-RELATED"/>
    <property type="match status" value="1"/>
</dbReference>
<name>A0A7R9BY46_9CRUS</name>
<dbReference type="EMBL" id="OA885856">
    <property type="protein sequence ID" value="CAD7282425.1"/>
    <property type="molecule type" value="Genomic_DNA"/>
</dbReference>
<dbReference type="OrthoDB" id="5835829at2759"/>
<dbReference type="GO" id="GO:0008194">
    <property type="term" value="F:UDP-glycosyltransferase activity"/>
    <property type="evidence" value="ECO:0007669"/>
    <property type="project" value="InterPro"/>
</dbReference>
<comment type="similarity">
    <text evidence="1">Belongs to the UDP-glycosyltransferase family.</text>
</comment>
<dbReference type="Pfam" id="PF00201">
    <property type="entry name" value="UDPGT"/>
    <property type="match status" value="1"/>
</dbReference>
<reference evidence="4" key="1">
    <citation type="submission" date="2020-11" db="EMBL/GenBank/DDBJ databases">
        <authorList>
            <person name="Tran Van P."/>
        </authorList>
    </citation>
    <scope>NUCLEOTIDE SEQUENCE</scope>
</reference>
<keyword evidence="2" id="KW-0328">Glycosyltransferase</keyword>
<proteinExistence type="inferred from homology"/>
<dbReference type="AlphaFoldDB" id="A0A7R9BY46"/>
<evidence type="ECO:0000256" key="3">
    <source>
        <dbReference type="ARBA" id="ARBA00022679"/>
    </source>
</evidence>
<evidence type="ECO:0000313" key="5">
    <source>
        <dbReference type="Proteomes" id="UP000678499"/>
    </source>
</evidence>
<keyword evidence="3" id="KW-0808">Transferase</keyword>
<gene>
    <name evidence="4" type="ORF">NMOB1V02_LOCUS10050</name>
</gene>
<evidence type="ECO:0000313" key="4">
    <source>
        <dbReference type="EMBL" id="CAD7282425.1"/>
    </source>
</evidence>